<dbReference type="EMBL" id="BK003333">
    <property type="protein sequence ID" value="DAA03532.1"/>
    <property type="molecule type" value="Genomic_DNA"/>
</dbReference>
<accession>Q6IHT3</accession>
<reference evidence="1" key="1">
    <citation type="journal article" date="2003" name="Genome Biol.">
        <title>An integrated gene annotation and transcriptional profiling approach towards the full gene content of the Drosophila genome.</title>
        <authorList>
            <person name="Hild M."/>
            <person name="Beckmann B."/>
            <person name="Haas S.A."/>
            <person name="Koch B."/>
            <person name="Solovyev V."/>
            <person name="Busold C."/>
            <person name="Fellenberg K."/>
            <person name="Boutros M."/>
            <person name="Vingron M."/>
            <person name="Sauer F."/>
            <person name="Hoheisel J.D."/>
            <person name="Paro R."/>
        </authorList>
    </citation>
    <scope>NUCLEOTIDE SEQUENCE</scope>
</reference>
<proteinExistence type="predicted"/>
<name>Q6IHT3_DROME</name>
<sequence length="171" mass="19216">MTHSSTTFEPENLSCVAKGVEGQATLGIQPNDNGQAIQCPNAGVAKSKSLSRCPANSRPDQVFYPAPVRFSDSPIHRLPDSPLCSRLLQSHDQHVQFRGDLLLQGGNWDAGWWMVDGRRSATGPRQMCQSQQQARPQKYLQMQRIVRRFVYRRLSEWQTEGRRIIVEGGAP</sequence>
<organism evidence="1">
    <name type="scientific">Drosophila melanogaster</name>
    <name type="common">Fruit fly</name>
    <dbReference type="NCBI Taxonomy" id="7227"/>
    <lineage>
        <taxon>Eukaryota</taxon>
        <taxon>Metazoa</taxon>
        <taxon>Ecdysozoa</taxon>
        <taxon>Arthropoda</taxon>
        <taxon>Hexapoda</taxon>
        <taxon>Insecta</taxon>
        <taxon>Pterygota</taxon>
        <taxon>Neoptera</taxon>
        <taxon>Endopterygota</taxon>
        <taxon>Diptera</taxon>
        <taxon>Brachycera</taxon>
        <taxon>Muscomorpha</taxon>
        <taxon>Ephydroidea</taxon>
        <taxon>Drosophilidae</taxon>
        <taxon>Drosophila</taxon>
        <taxon>Sophophora</taxon>
    </lineage>
</organism>
<evidence type="ECO:0000313" key="1">
    <source>
        <dbReference type="EMBL" id="DAA03532.1"/>
    </source>
</evidence>
<gene>
    <name evidence="1" type="ORF">HDC01124</name>
</gene>
<dbReference type="AlphaFoldDB" id="Q6IHT3"/>
<protein>
    <submittedName>
        <fullName evidence="1">HDC01124</fullName>
    </submittedName>
</protein>